<protein>
    <submittedName>
        <fullName evidence="1">Uncharacterized protein</fullName>
    </submittedName>
</protein>
<dbReference type="Proteomes" id="UP001597221">
    <property type="component" value="Unassembled WGS sequence"/>
</dbReference>
<dbReference type="EMBL" id="JBHUDE010000034">
    <property type="protein sequence ID" value="MFD1607316.1"/>
    <property type="molecule type" value="Genomic_DNA"/>
</dbReference>
<keyword evidence="2" id="KW-1185">Reference proteome</keyword>
<proteinExistence type="predicted"/>
<organism evidence="1 2">
    <name type="scientific">Oceanobacillus luteolus</name>
    <dbReference type="NCBI Taxonomy" id="1274358"/>
    <lineage>
        <taxon>Bacteria</taxon>
        <taxon>Bacillati</taxon>
        <taxon>Bacillota</taxon>
        <taxon>Bacilli</taxon>
        <taxon>Bacillales</taxon>
        <taxon>Bacillaceae</taxon>
        <taxon>Oceanobacillus</taxon>
    </lineage>
</organism>
<name>A0ABW4HP89_9BACI</name>
<dbReference type="RefSeq" id="WP_251513122.1">
    <property type="nucleotide sequence ID" value="NZ_JAMBON010000009.1"/>
</dbReference>
<comment type="caution">
    <text evidence="1">The sequence shown here is derived from an EMBL/GenBank/DDBJ whole genome shotgun (WGS) entry which is preliminary data.</text>
</comment>
<reference evidence="2" key="1">
    <citation type="journal article" date="2019" name="Int. J. Syst. Evol. Microbiol.">
        <title>The Global Catalogue of Microorganisms (GCM) 10K type strain sequencing project: providing services to taxonomists for standard genome sequencing and annotation.</title>
        <authorList>
            <consortium name="The Broad Institute Genomics Platform"/>
            <consortium name="The Broad Institute Genome Sequencing Center for Infectious Disease"/>
            <person name="Wu L."/>
            <person name="Ma J."/>
        </authorList>
    </citation>
    <scope>NUCLEOTIDE SEQUENCE [LARGE SCALE GENOMIC DNA]</scope>
    <source>
        <strain evidence="2">CGMCC 1.12376</strain>
    </source>
</reference>
<evidence type="ECO:0000313" key="2">
    <source>
        <dbReference type="Proteomes" id="UP001597221"/>
    </source>
</evidence>
<accession>A0ABW4HP89</accession>
<gene>
    <name evidence="1" type="ORF">ACFSBH_06605</name>
</gene>
<sequence length="98" mass="11456">MNIKLIVFVTSVTNNQKQGEAFTKEFESDFRPVKGDIIHDSGFHSKYHNGYEVVKVTVDYERNECYVSLSPLMLELEDIPFEEYVNHLLANGWRRLSK</sequence>
<evidence type="ECO:0000313" key="1">
    <source>
        <dbReference type="EMBL" id="MFD1607316.1"/>
    </source>
</evidence>